<protein>
    <recommendedName>
        <fullName evidence="4">J domain-containing protein</fullName>
    </recommendedName>
</protein>
<dbReference type="InterPro" id="IPR001623">
    <property type="entry name" value="DnaJ_domain"/>
</dbReference>
<evidence type="ECO:0000313" key="6">
    <source>
        <dbReference type="Proteomes" id="UP001498398"/>
    </source>
</evidence>
<evidence type="ECO:0000259" key="4">
    <source>
        <dbReference type="PROSITE" id="PS50076"/>
    </source>
</evidence>
<keyword evidence="6" id="KW-1185">Reference proteome</keyword>
<keyword evidence="3" id="KW-0812">Transmembrane</keyword>
<dbReference type="PANTHER" id="PTHR44360:SF1">
    <property type="entry name" value="DNAJ HOMOLOG SUBFAMILY B MEMBER 9"/>
    <property type="match status" value="1"/>
</dbReference>
<dbReference type="CDD" id="cd06257">
    <property type="entry name" value="DnaJ"/>
    <property type="match status" value="1"/>
</dbReference>
<dbReference type="Proteomes" id="UP001498398">
    <property type="component" value="Unassembled WGS sequence"/>
</dbReference>
<dbReference type="PANTHER" id="PTHR44360">
    <property type="entry name" value="DNAJ HOMOLOG SUBFAMILY B MEMBER 9"/>
    <property type="match status" value="1"/>
</dbReference>
<feature type="domain" description="J" evidence="4">
    <location>
        <begin position="77"/>
        <end position="142"/>
    </location>
</feature>
<organism evidence="5 6">
    <name type="scientific">Marasmiellus scandens</name>
    <dbReference type="NCBI Taxonomy" id="2682957"/>
    <lineage>
        <taxon>Eukaryota</taxon>
        <taxon>Fungi</taxon>
        <taxon>Dikarya</taxon>
        <taxon>Basidiomycota</taxon>
        <taxon>Agaricomycotina</taxon>
        <taxon>Agaricomycetes</taxon>
        <taxon>Agaricomycetidae</taxon>
        <taxon>Agaricales</taxon>
        <taxon>Marasmiineae</taxon>
        <taxon>Omphalotaceae</taxon>
        <taxon>Marasmiellus</taxon>
    </lineage>
</organism>
<evidence type="ECO:0000313" key="5">
    <source>
        <dbReference type="EMBL" id="KAK7472349.1"/>
    </source>
</evidence>
<accession>A0ABR1K4K5</accession>
<evidence type="ECO:0000256" key="3">
    <source>
        <dbReference type="SAM" id="Phobius"/>
    </source>
</evidence>
<dbReference type="SMART" id="SM00271">
    <property type="entry name" value="DnaJ"/>
    <property type="match status" value="1"/>
</dbReference>
<gene>
    <name evidence="5" type="ORF">VKT23_000466</name>
</gene>
<keyword evidence="3" id="KW-0472">Membrane</keyword>
<reference evidence="5 6" key="1">
    <citation type="submission" date="2024-01" db="EMBL/GenBank/DDBJ databases">
        <title>A draft genome for the cacao thread blight pathogen Marasmiellus scandens.</title>
        <authorList>
            <person name="Baruah I.K."/>
            <person name="Leung J."/>
            <person name="Bukari Y."/>
            <person name="Amoako-Attah I."/>
            <person name="Meinhardt L.W."/>
            <person name="Bailey B.A."/>
            <person name="Cohen S.P."/>
        </authorList>
    </citation>
    <scope>NUCLEOTIDE SEQUENCE [LARGE SCALE GENOMIC DNA]</scope>
    <source>
        <strain evidence="5 6">GH-19</strain>
    </source>
</reference>
<dbReference type="Gene3D" id="1.10.287.110">
    <property type="entry name" value="DnaJ domain"/>
    <property type="match status" value="1"/>
</dbReference>
<feature type="compositionally biased region" description="Basic and acidic residues" evidence="2">
    <location>
        <begin position="382"/>
        <end position="392"/>
    </location>
</feature>
<dbReference type="PROSITE" id="PS50076">
    <property type="entry name" value="DNAJ_2"/>
    <property type="match status" value="1"/>
</dbReference>
<dbReference type="PRINTS" id="PR00625">
    <property type="entry name" value="JDOMAIN"/>
</dbReference>
<proteinExistence type="predicted"/>
<feature type="transmembrane region" description="Helical" evidence="3">
    <location>
        <begin position="190"/>
        <end position="209"/>
    </location>
</feature>
<dbReference type="Pfam" id="PF00226">
    <property type="entry name" value="DnaJ"/>
    <property type="match status" value="1"/>
</dbReference>
<comment type="caution">
    <text evidence="5">The sequence shown here is derived from an EMBL/GenBank/DDBJ whole genome shotgun (WGS) entry which is preliminary data.</text>
</comment>
<dbReference type="InterPro" id="IPR036869">
    <property type="entry name" value="J_dom_sf"/>
</dbReference>
<feature type="transmembrane region" description="Helical" evidence="3">
    <location>
        <begin position="167"/>
        <end position="184"/>
    </location>
</feature>
<dbReference type="SUPFAM" id="SSF46565">
    <property type="entry name" value="Chaperone J-domain"/>
    <property type="match status" value="1"/>
</dbReference>
<sequence length="431" mass="48667">MVYNTLFGFAGWSIVPDFATRHALTFFHRFYPQIFGVPPPPPGTPAYRQHYRYTFAVVVLGYLLYTLVEGSRSMDPNFYEILGVSPDVDENGLKLAFRQFARKYHPDRPEVGPKGAAMFIMVRDAFEALKNPTVRFAYDRFGPSVLQWSQLSTPRDYMRQGLLQSSGYHIVSGLALFVISGIGRTSPVKFWRYLLFFTILASELAFLLYPSPSPSSPMFFPDPATGSSYRTIFHILFPYRVPYQHILFLHQMFVFLSVALTRVAPQLFPQESSQEQEAIMQQIISMAVYSEKEVSTMLQTDLHSIHPFTPETRVSATHIKPLANPDEETMDKLASEMENMIIESNIKKDVGPLKSAWDGAIRRARSRSKSLVPTLSALTRAARKDEGDRNRQDSPGSAVDGEGKLPSPRPSPPPSVQRKGSSYVRARSVSY</sequence>
<dbReference type="InterPro" id="IPR051948">
    <property type="entry name" value="Hsp70_co-chaperone_J-domain"/>
</dbReference>
<name>A0ABR1K4K5_9AGAR</name>
<keyword evidence="3" id="KW-1133">Transmembrane helix</keyword>
<evidence type="ECO:0000256" key="2">
    <source>
        <dbReference type="SAM" id="MobiDB-lite"/>
    </source>
</evidence>
<keyword evidence="1" id="KW-0143">Chaperone</keyword>
<evidence type="ECO:0000256" key="1">
    <source>
        <dbReference type="ARBA" id="ARBA00023186"/>
    </source>
</evidence>
<dbReference type="EMBL" id="JBANRG010000001">
    <property type="protein sequence ID" value="KAK7472349.1"/>
    <property type="molecule type" value="Genomic_DNA"/>
</dbReference>
<feature type="region of interest" description="Disordered" evidence="2">
    <location>
        <begin position="379"/>
        <end position="431"/>
    </location>
</feature>